<dbReference type="EMBL" id="GBRH01204835">
    <property type="protein sequence ID" value="JAD93060.1"/>
    <property type="molecule type" value="Transcribed_RNA"/>
</dbReference>
<sequence>MRHPSRSANASIRSFCSCVNLVRNRFLPEPDPEPRDMPTLGATIMGPIIPDMSSPSSRPEWEVEGSASGRCCMCPAAASCCWWW</sequence>
<organism evidence="2">
    <name type="scientific">Arundo donax</name>
    <name type="common">Giant reed</name>
    <name type="synonym">Donax arundinaceus</name>
    <dbReference type="NCBI Taxonomy" id="35708"/>
    <lineage>
        <taxon>Eukaryota</taxon>
        <taxon>Viridiplantae</taxon>
        <taxon>Streptophyta</taxon>
        <taxon>Embryophyta</taxon>
        <taxon>Tracheophyta</taxon>
        <taxon>Spermatophyta</taxon>
        <taxon>Magnoliopsida</taxon>
        <taxon>Liliopsida</taxon>
        <taxon>Poales</taxon>
        <taxon>Poaceae</taxon>
        <taxon>PACMAD clade</taxon>
        <taxon>Arundinoideae</taxon>
        <taxon>Arundineae</taxon>
        <taxon>Arundo</taxon>
    </lineage>
</organism>
<reference evidence="2" key="1">
    <citation type="submission" date="2014-09" db="EMBL/GenBank/DDBJ databases">
        <authorList>
            <person name="Magalhaes I.L.F."/>
            <person name="Oliveira U."/>
            <person name="Santos F.R."/>
            <person name="Vidigal T.H.D.A."/>
            <person name="Brescovit A.D."/>
            <person name="Santos A.J."/>
        </authorList>
    </citation>
    <scope>NUCLEOTIDE SEQUENCE</scope>
    <source>
        <tissue evidence="2">Shoot tissue taken approximately 20 cm above the soil surface</tissue>
    </source>
</reference>
<accession>A0A0A9E595</accession>
<evidence type="ECO:0000313" key="2">
    <source>
        <dbReference type="EMBL" id="JAD93060.1"/>
    </source>
</evidence>
<protein>
    <submittedName>
        <fullName evidence="2">Uncharacterized protein</fullName>
    </submittedName>
</protein>
<proteinExistence type="predicted"/>
<dbReference type="AlphaFoldDB" id="A0A0A9E595"/>
<name>A0A0A9E595_ARUDO</name>
<feature type="region of interest" description="Disordered" evidence="1">
    <location>
        <begin position="29"/>
        <end position="61"/>
    </location>
</feature>
<reference evidence="2" key="2">
    <citation type="journal article" date="2015" name="Data Brief">
        <title>Shoot transcriptome of the giant reed, Arundo donax.</title>
        <authorList>
            <person name="Barrero R.A."/>
            <person name="Guerrero F.D."/>
            <person name="Moolhuijzen P."/>
            <person name="Goolsby J.A."/>
            <person name="Tidwell J."/>
            <person name="Bellgard S.E."/>
            <person name="Bellgard M.I."/>
        </authorList>
    </citation>
    <scope>NUCLEOTIDE SEQUENCE</scope>
    <source>
        <tissue evidence="2">Shoot tissue taken approximately 20 cm above the soil surface</tissue>
    </source>
</reference>
<evidence type="ECO:0000256" key="1">
    <source>
        <dbReference type="SAM" id="MobiDB-lite"/>
    </source>
</evidence>